<dbReference type="SUPFAM" id="SSF81296">
    <property type="entry name" value="E set domains"/>
    <property type="match status" value="1"/>
</dbReference>
<feature type="compositionally biased region" description="Basic and acidic residues" evidence="1">
    <location>
        <begin position="254"/>
        <end position="263"/>
    </location>
</feature>
<proteinExistence type="predicted"/>
<comment type="caution">
    <text evidence="3">The sequence shown here is derived from an EMBL/GenBank/DDBJ whole genome shotgun (WGS) entry which is preliminary data.</text>
</comment>
<dbReference type="InterPro" id="IPR050357">
    <property type="entry name" value="Arrestin_domain-protein"/>
</dbReference>
<dbReference type="InterPro" id="IPR011021">
    <property type="entry name" value="Arrestin-like_N"/>
</dbReference>
<gene>
    <name evidence="3" type="ORF">ACHAWO_011164</name>
</gene>
<dbReference type="Pfam" id="PF14771">
    <property type="entry name" value="DUF4476"/>
    <property type="match status" value="1"/>
</dbReference>
<evidence type="ECO:0000313" key="4">
    <source>
        <dbReference type="Proteomes" id="UP001530400"/>
    </source>
</evidence>
<dbReference type="PANTHER" id="PTHR11188">
    <property type="entry name" value="ARRESTIN DOMAIN CONTAINING PROTEIN"/>
    <property type="match status" value="1"/>
</dbReference>
<dbReference type="EMBL" id="JALLPJ020000216">
    <property type="protein sequence ID" value="KAL3798489.1"/>
    <property type="molecule type" value="Genomic_DNA"/>
</dbReference>
<keyword evidence="4" id="KW-1185">Reference proteome</keyword>
<dbReference type="SMART" id="SM01017">
    <property type="entry name" value="Arrestin_C"/>
    <property type="match status" value="1"/>
</dbReference>
<protein>
    <recommendedName>
        <fullName evidence="2">Arrestin C-terminal-like domain-containing protein</fullName>
    </recommendedName>
</protein>
<dbReference type="InterPro" id="IPR028011">
    <property type="entry name" value="DUF4476"/>
</dbReference>
<evidence type="ECO:0000256" key="1">
    <source>
        <dbReference type="SAM" id="MobiDB-lite"/>
    </source>
</evidence>
<reference evidence="3 4" key="1">
    <citation type="submission" date="2024-10" db="EMBL/GenBank/DDBJ databases">
        <title>Updated reference genomes for cyclostephanoid diatoms.</title>
        <authorList>
            <person name="Roberts W.R."/>
            <person name="Alverson A.J."/>
        </authorList>
    </citation>
    <scope>NUCLEOTIDE SEQUENCE [LARGE SCALE GENOMIC DNA]</scope>
    <source>
        <strain evidence="3 4">AJA010-31</strain>
    </source>
</reference>
<accession>A0ABD3QDM8</accession>
<dbReference type="AlphaFoldDB" id="A0ABD3QDM8"/>
<dbReference type="InterPro" id="IPR011022">
    <property type="entry name" value="Arrestin_C-like"/>
</dbReference>
<organism evidence="3 4">
    <name type="scientific">Cyclotella atomus</name>
    <dbReference type="NCBI Taxonomy" id="382360"/>
    <lineage>
        <taxon>Eukaryota</taxon>
        <taxon>Sar</taxon>
        <taxon>Stramenopiles</taxon>
        <taxon>Ochrophyta</taxon>
        <taxon>Bacillariophyta</taxon>
        <taxon>Coscinodiscophyceae</taxon>
        <taxon>Thalassiosirophycidae</taxon>
        <taxon>Stephanodiscales</taxon>
        <taxon>Stephanodiscaceae</taxon>
        <taxon>Cyclotella</taxon>
    </lineage>
</organism>
<dbReference type="Gene3D" id="2.60.40.640">
    <property type="match status" value="2"/>
</dbReference>
<sequence>MGNASSSKYVTLQAQSTSLYAGSTLSGSILVSIPENTTNDLLAGASLLFIGKEDTKVEYTTTSTDSNGNTHTHRHHAYSKRDVVRAVIPLTSAGSSNLHAGSYEIPFQYKLPDDLPGSFYYSYHGGHCSVRYKIKLQFRDNGSKELAFNIQSKPYVGPPLPHLVQPVTSPVSVCCCIPTGSITVAANVSNTRIGPGRQVVVDLGAKNESSSRVEIMTAAIHERIHWKAGGHSDTSDKKIASVVFRVTEEMRAKNKESMREIKEQKKRSGTTARGPSDDVYRDILNAVRDGANQVHLQIPIDAKMSYAGSLVTVNHRLCIKAKTPSCVTDPEIFVPLQIVSSASESHPAAAAAPASIPVVSAYPEGWNSSNVTTIPVVQASYIGAVSYGGNEKTGEQDDVLKSTTTAVPSAPPMPVSNEYNLPKLLDELGSCLSVKIKLEELLVDPQWKSVISAMKPYEFDSVLQKVSLDFDKIDVVNVLCPHIHNFTCVYAVAILRSVPNFLRIQFVQAMLPHIVDLSTNKAMLLAELSDWEKVCTERDVDNALAK</sequence>
<dbReference type="InterPro" id="IPR014756">
    <property type="entry name" value="Ig_E-set"/>
</dbReference>
<evidence type="ECO:0000259" key="2">
    <source>
        <dbReference type="SMART" id="SM01017"/>
    </source>
</evidence>
<feature type="domain" description="Arrestin C-terminal-like" evidence="2">
    <location>
        <begin position="178"/>
        <end position="343"/>
    </location>
</feature>
<dbReference type="Proteomes" id="UP001530400">
    <property type="component" value="Unassembled WGS sequence"/>
</dbReference>
<dbReference type="Pfam" id="PF00339">
    <property type="entry name" value="Arrestin_N"/>
    <property type="match status" value="1"/>
</dbReference>
<evidence type="ECO:0000313" key="3">
    <source>
        <dbReference type="EMBL" id="KAL3798489.1"/>
    </source>
</evidence>
<dbReference type="PANTHER" id="PTHR11188:SF17">
    <property type="entry name" value="FI21816P1"/>
    <property type="match status" value="1"/>
</dbReference>
<name>A0ABD3QDM8_9STRA</name>
<dbReference type="Pfam" id="PF02752">
    <property type="entry name" value="Arrestin_C"/>
    <property type="match status" value="1"/>
</dbReference>
<feature type="region of interest" description="Disordered" evidence="1">
    <location>
        <begin position="254"/>
        <end position="277"/>
    </location>
</feature>
<dbReference type="InterPro" id="IPR014752">
    <property type="entry name" value="Arrestin-like_C"/>
</dbReference>